<proteinExistence type="predicted"/>
<dbReference type="InParanoid" id="A0A5F7ZRY0"/>
<dbReference type="Proteomes" id="UP000006718">
    <property type="component" value="Chromosome 17"/>
</dbReference>
<feature type="transmembrane region" description="Helical" evidence="2">
    <location>
        <begin position="147"/>
        <end position="167"/>
    </location>
</feature>
<dbReference type="OMA" id="RVTFNQM"/>
<dbReference type="VEuPathDB" id="HostDB:ENSMMUG00000049677"/>
<keyword evidence="2" id="KW-1133">Transmembrane helix</keyword>
<dbReference type="CDD" id="cd09851">
    <property type="entry name" value="HTLV-1-like_HR1-HR2"/>
    <property type="match status" value="1"/>
</dbReference>
<reference evidence="4" key="1">
    <citation type="journal article" date="2007" name="Science">
        <title>Evolutionary and biomedical insights from the rhesus macaque genome.</title>
        <authorList>
            <person name="Gibbs R.A."/>
            <person name="Rogers J."/>
            <person name="Katze M.G."/>
            <person name="Bumgarner R."/>
            <person name="Weinstock G.M."/>
            <person name="Mardis E.R."/>
            <person name="Remington K.A."/>
            <person name="Strausberg R.L."/>
            <person name="Venter J.C."/>
            <person name="Wilson R.K."/>
            <person name="Batzer M.A."/>
            <person name="Bustamante C.D."/>
            <person name="Eichler E.E."/>
            <person name="Hahn M.W."/>
            <person name="Hardison R.C."/>
            <person name="Makova K.D."/>
            <person name="Miller W."/>
            <person name="Milosavljevic A."/>
            <person name="Palermo R.E."/>
            <person name="Siepel A."/>
            <person name="Sikela J.M."/>
            <person name="Attaway T."/>
            <person name="Bell S."/>
            <person name="Bernard K.E."/>
            <person name="Buhay C.J."/>
            <person name="Chandrabose M.N."/>
            <person name="Dao M."/>
            <person name="Davis C."/>
            <person name="Delehaunty K.D."/>
            <person name="Ding Y."/>
            <person name="Dinh H.H."/>
            <person name="Dugan-Rocha S."/>
            <person name="Fulton L.A."/>
            <person name="Gabisi R.A."/>
            <person name="Garner T.T."/>
            <person name="Godfrey J."/>
            <person name="Hawes A.C."/>
            <person name="Hernandez J."/>
            <person name="Hines S."/>
            <person name="Holder M."/>
            <person name="Hume J."/>
            <person name="Jhangiani S.N."/>
            <person name="Joshi V."/>
            <person name="Khan Z.M."/>
            <person name="Kirkness E.F."/>
            <person name="Cree A."/>
            <person name="Fowler R.G."/>
            <person name="Lee S."/>
            <person name="Lewis L.R."/>
            <person name="Li Z."/>
            <person name="Liu Y.-S."/>
            <person name="Moore S.M."/>
            <person name="Muzny D."/>
            <person name="Nazareth L.V."/>
            <person name="Ngo D.N."/>
            <person name="Okwuonu G.O."/>
            <person name="Pai G."/>
            <person name="Parker D."/>
            <person name="Paul H.A."/>
            <person name="Pfannkoch C."/>
            <person name="Pohl C.S."/>
            <person name="Rogers Y.-H.C."/>
            <person name="Ruiz S.J."/>
            <person name="Sabo A."/>
            <person name="Santibanez J."/>
            <person name="Schneider B.W."/>
            <person name="Smith S.M."/>
            <person name="Sodergren E."/>
            <person name="Svatek A.F."/>
            <person name="Utterback T.R."/>
            <person name="Vattathil S."/>
            <person name="Warren W."/>
            <person name="White C.S."/>
            <person name="Chinwalla A.T."/>
            <person name="Feng Y."/>
            <person name="Halpern A.L."/>
            <person name="Hillier L.W."/>
            <person name="Huang X."/>
            <person name="Minx P."/>
            <person name="Nelson J.O."/>
            <person name="Pepin K.H."/>
            <person name="Qin X."/>
            <person name="Sutton G.G."/>
            <person name="Venter E."/>
            <person name="Walenz B.P."/>
            <person name="Wallis J.W."/>
            <person name="Worley K.C."/>
            <person name="Yang S.-P."/>
            <person name="Jones S.M."/>
            <person name="Marra M.A."/>
            <person name="Rocchi M."/>
            <person name="Schein J.E."/>
            <person name="Baertsch R."/>
            <person name="Clarke L."/>
            <person name="Csuros M."/>
            <person name="Glasscock J."/>
            <person name="Harris R.A."/>
            <person name="Havlak P."/>
            <person name="Jackson A.R."/>
            <person name="Jiang H."/>
            <person name="Liu Y."/>
            <person name="Messina D.N."/>
            <person name="Shen Y."/>
            <person name="Song H.X.-Z."/>
            <person name="Wylie T."/>
            <person name="Zhang L."/>
            <person name="Birney E."/>
            <person name="Han K."/>
            <person name="Konkel M.K."/>
            <person name="Lee J."/>
            <person name="Smit A.F.A."/>
            <person name="Ullmer B."/>
            <person name="Wang H."/>
            <person name="Xing J."/>
            <person name="Burhans R."/>
            <person name="Cheng Z."/>
            <person name="Karro J.E."/>
            <person name="Ma J."/>
            <person name="Raney B."/>
            <person name="She X."/>
            <person name="Cox M.J."/>
            <person name="Demuth J.P."/>
            <person name="Dumas L.J."/>
            <person name="Han S.-G."/>
            <person name="Hopkins J."/>
            <person name="Karimpour-Fard A."/>
            <person name="Kim Y.H."/>
            <person name="Pollack J.R."/>
            <person name="Vinar T."/>
            <person name="Addo-Quaye C."/>
            <person name="Degenhardt J."/>
            <person name="Denby A."/>
            <person name="Hubisz M.J."/>
            <person name="Indap A."/>
            <person name="Kosiol C."/>
            <person name="Lahn B.T."/>
            <person name="Lawson H.A."/>
            <person name="Marklein A."/>
            <person name="Nielsen R."/>
            <person name="Vallender E.J."/>
            <person name="Clark A.G."/>
            <person name="Ferguson B."/>
            <person name="Hernandez R.D."/>
            <person name="Hirani K."/>
            <person name="Kehrer-Sawatzki H."/>
            <person name="Kolb J."/>
            <person name="Patil S."/>
            <person name="Pu L.-L."/>
            <person name="Ren Y."/>
            <person name="Smith D.G."/>
            <person name="Wheeler D.A."/>
            <person name="Schenck I."/>
            <person name="Ball E.V."/>
            <person name="Chen R."/>
            <person name="Cooper D.N."/>
            <person name="Giardine B."/>
            <person name="Hsu F."/>
            <person name="Kent W.J."/>
            <person name="Lesk A."/>
            <person name="Nelson D.L."/>
            <person name="O'brien W.E."/>
            <person name="Pruefer K."/>
            <person name="Stenson P.D."/>
            <person name="Wallace J.C."/>
            <person name="Ke H."/>
            <person name="Liu X.-M."/>
            <person name="Wang P."/>
            <person name="Xiang A.P."/>
            <person name="Yang F."/>
            <person name="Barber G.P."/>
            <person name="Haussler D."/>
            <person name="Karolchik D."/>
            <person name="Kern A.D."/>
            <person name="Kuhn R.M."/>
            <person name="Smith K.E."/>
            <person name="Zwieg A.S."/>
        </authorList>
    </citation>
    <scope>NUCLEOTIDE SEQUENCE [LARGE SCALE GENOMIC DNA]</scope>
    <source>
        <strain evidence="4">17573</strain>
    </source>
</reference>
<reference evidence="3" key="3">
    <citation type="submission" date="2025-08" db="UniProtKB">
        <authorList>
            <consortium name="Ensembl"/>
        </authorList>
    </citation>
    <scope>IDENTIFICATION</scope>
    <source>
        <strain evidence="3">17573</strain>
    </source>
</reference>
<dbReference type="SMR" id="A0A5F7ZRY0"/>
<evidence type="ECO:0000313" key="3">
    <source>
        <dbReference type="Ensembl" id="ENSMMUP00000067400.1"/>
    </source>
</evidence>
<dbReference type="PANTHER" id="PTHR10424:SF73">
    <property type="entry name" value="ENDOGENOUS RETROVIRUS GROUP FC1 ENV POLYPROTEIN-RELATED"/>
    <property type="match status" value="1"/>
</dbReference>
<evidence type="ECO:0000256" key="2">
    <source>
        <dbReference type="SAM" id="Phobius"/>
    </source>
</evidence>
<dbReference type="SUPFAM" id="SSF58069">
    <property type="entry name" value="Virus ectodomain"/>
    <property type="match status" value="1"/>
</dbReference>
<dbReference type="PANTHER" id="PTHR10424">
    <property type="entry name" value="VIRAL ENVELOPE PROTEIN"/>
    <property type="match status" value="1"/>
</dbReference>
<dbReference type="InterPro" id="IPR018154">
    <property type="entry name" value="TLV/ENV_coat_polyprotein"/>
</dbReference>
<evidence type="ECO:0000313" key="4">
    <source>
        <dbReference type="Proteomes" id="UP000006718"/>
    </source>
</evidence>
<sequence>DLTQAAGVRTLSHCFLCAALGKAPLVAVPLPTAFNITTDSTSSSQATSLPQVPLYRNPQSQTLPFCYSTPNSSWCDCAQAPSRTQTAHVGGYFWCNQTLSKTLNHTPITQSLCVPVSLVPSLILYSEGELSELASQLSPSNNIQKRAVFLPLVIGVSIASSLVASGLGTGALTHSIQSTQTLSTQVQAAIEASAESLASLQRQITSVAQVAAQNRQALDLLTAERGGTCLFLGEECCCYVNESGLVDTNVQTLNKIKKELQQFNTPLTPGPPVWLLPVVQQMLPFLIPILILCLMLCLAPILIKFLQARVQEITRVTFNQMLLHPYTQLPTSDPNYAP</sequence>
<dbReference type="Gene3D" id="1.10.287.210">
    <property type="match status" value="1"/>
</dbReference>
<keyword evidence="2" id="KW-0812">Transmembrane</keyword>
<dbReference type="GeneTree" id="ENSGT00690000102286"/>
<keyword evidence="1" id="KW-1015">Disulfide bond</keyword>
<dbReference type="Ensembl" id="ENSMMUT00000086656.1">
    <property type="protein sequence ID" value="ENSMMUP00000067400.1"/>
    <property type="gene ID" value="ENSMMUG00000049677.1"/>
</dbReference>
<name>A0A5F7ZRY0_MACMU</name>
<feature type="transmembrane region" description="Helical" evidence="2">
    <location>
        <begin position="285"/>
        <end position="306"/>
    </location>
</feature>
<dbReference type="AlphaFoldDB" id="A0A5F7ZRY0"/>
<reference evidence="3" key="4">
    <citation type="submission" date="2025-09" db="UniProtKB">
        <authorList>
            <consortium name="Ensembl"/>
        </authorList>
    </citation>
    <scope>IDENTIFICATION</scope>
    <source>
        <strain evidence="3">17573</strain>
    </source>
</reference>
<accession>A0A5F7ZRY0</accession>
<organism evidence="3 4">
    <name type="scientific">Macaca mulatta</name>
    <name type="common">Rhesus macaque</name>
    <dbReference type="NCBI Taxonomy" id="9544"/>
    <lineage>
        <taxon>Eukaryota</taxon>
        <taxon>Metazoa</taxon>
        <taxon>Chordata</taxon>
        <taxon>Craniata</taxon>
        <taxon>Vertebrata</taxon>
        <taxon>Euteleostomi</taxon>
        <taxon>Mammalia</taxon>
        <taxon>Eutheria</taxon>
        <taxon>Euarchontoglires</taxon>
        <taxon>Primates</taxon>
        <taxon>Haplorrhini</taxon>
        <taxon>Catarrhini</taxon>
        <taxon>Cercopithecidae</taxon>
        <taxon>Cercopithecinae</taxon>
        <taxon>Macaca</taxon>
    </lineage>
</organism>
<protein>
    <submittedName>
        <fullName evidence="3">Uncharacterized protein</fullName>
    </submittedName>
</protein>
<dbReference type="Pfam" id="PF00429">
    <property type="entry name" value="TLV_coat"/>
    <property type="match status" value="1"/>
</dbReference>
<keyword evidence="4" id="KW-1185">Reference proteome</keyword>
<evidence type="ECO:0000256" key="1">
    <source>
        <dbReference type="ARBA" id="ARBA00023157"/>
    </source>
</evidence>
<reference evidence="3" key="2">
    <citation type="submission" date="2019-01" db="EMBL/GenBank/DDBJ databases">
        <authorList>
            <person name="Graves T."/>
            <person name="Eichler E.E."/>
            <person name="Wilson R.K."/>
        </authorList>
    </citation>
    <scope>NUCLEOTIDE SEQUENCE [LARGE SCALE GENOMIC DNA]</scope>
    <source>
        <strain evidence="3">17573</strain>
    </source>
</reference>
<dbReference type="Bgee" id="ENSMMUG00000049677">
    <property type="expression patterns" value="Expressed in cerebellum and 19 other cell types or tissues"/>
</dbReference>
<keyword evidence="2" id="KW-0472">Membrane</keyword>